<evidence type="ECO:0000256" key="2">
    <source>
        <dbReference type="ARBA" id="ARBA00022771"/>
    </source>
</evidence>
<keyword evidence="1" id="KW-0479">Metal-binding</keyword>
<reference evidence="6" key="1">
    <citation type="submission" date="2022-01" db="EMBL/GenBank/DDBJ databases">
        <authorList>
            <person name="King R."/>
        </authorList>
    </citation>
    <scope>NUCLEOTIDE SEQUENCE</scope>
</reference>
<keyword evidence="2 4" id="KW-0863">Zinc-finger</keyword>
<feature type="domain" description="SIAH-type" evidence="5">
    <location>
        <begin position="80"/>
        <end position="136"/>
    </location>
</feature>
<organism evidence="6 7">
    <name type="scientific">Phaedon cochleariae</name>
    <name type="common">Mustard beetle</name>
    <dbReference type="NCBI Taxonomy" id="80249"/>
    <lineage>
        <taxon>Eukaryota</taxon>
        <taxon>Metazoa</taxon>
        <taxon>Ecdysozoa</taxon>
        <taxon>Arthropoda</taxon>
        <taxon>Hexapoda</taxon>
        <taxon>Insecta</taxon>
        <taxon>Pterygota</taxon>
        <taxon>Neoptera</taxon>
        <taxon>Endopterygota</taxon>
        <taxon>Coleoptera</taxon>
        <taxon>Polyphaga</taxon>
        <taxon>Cucujiformia</taxon>
        <taxon>Chrysomeloidea</taxon>
        <taxon>Chrysomelidae</taxon>
        <taxon>Chrysomelinae</taxon>
        <taxon>Chrysomelini</taxon>
        <taxon>Phaedon</taxon>
    </lineage>
</organism>
<dbReference type="PANTHER" id="PTHR45877:SF2">
    <property type="entry name" value="E3 UBIQUITIN-PROTEIN LIGASE SINA-RELATED"/>
    <property type="match status" value="1"/>
</dbReference>
<evidence type="ECO:0000259" key="5">
    <source>
        <dbReference type="PROSITE" id="PS51081"/>
    </source>
</evidence>
<evidence type="ECO:0000313" key="7">
    <source>
        <dbReference type="Proteomes" id="UP001153737"/>
    </source>
</evidence>
<dbReference type="AlphaFoldDB" id="A0A9P0DR96"/>
<sequence>MELTTSKLVPDEVLEASSCHLCYKYLTVTPIQSIDGCTICGRCNPKTAIKAILQFHGSFSSDQPLKDLPVSLLGYMTNPKSLYPCVNRLDGCGELLKLTDIEKHEEYCLYEDTSCPKCSFKGVGSQLWQHFKRHHQKSLLCSSTPFYVDLSQSFQEVYLFRKGDFVCWLKMFYQEEFSQCLFQTTCVTRGTRRSKIKLSLNMDGFADVYEYVVLSNQLEMRDKRDYVINLKIDDIHLKETPFIVCKYDVVSLD</sequence>
<evidence type="ECO:0000256" key="1">
    <source>
        <dbReference type="ARBA" id="ARBA00022723"/>
    </source>
</evidence>
<dbReference type="GO" id="GO:0008270">
    <property type="term" value="F:zinc ion binding"/>
    <property type="evidence" value="ECO:0007669"/>
    <property type="project" value="UniProtKB-KW"/>
</dbReference>
<dbReference type="GO" id="GO:0043161">
    <property type="term" value="P:proteasome-mediated ubiquitin-dependent protein catabolic process"/>
    <property type="evidence" value="ECO:0007669"/>
    <property type="project" value="TreeGrafter"/>
</dbReference>
<name>A0A9P0DR96_PHACE</name>
<dbReference type="PROSITE" id="PS51081">
    <property type="entry name" value="ZF_SIAH"/>
    <property type="match status" value="1"/>
</dbReference>
<dbReference type="InterPro" id="IPR013083">
    <property type="entry name" value="Znf_RING/FYVE/PHD"/>
</dbReference>
<dbReference type="GO" id="GO:0061630">
    <property type="term" value="F:ubiquitin protein ligase activity"/>
    <property type="evidence" value="ECO:0007669"/>
    <property type="project" value="TreeGrafter"/>
</dbReference>
<protein>
    <recommendedName>
        <fullName evidence="5">SIAH-type domain-containing protein</fullName>
    </recommendedName>
</protein>
<dbReference type="SUPFAM" id="SSF49599">
    <property type="entry name" value="TRAF domain-like"/>
    <property type="match status" value="1"/>
</dbReference>
<keyword evidence="7" id="KW-1185">Reference proteome</keyword>
<reference evidence="6" key="2">
    <citation type="submission" date="2022-10" db="EMBL/GenBank/DDBJ databases">
        <authorList>
            <consortium name="ENA_rothamsted_submissions"/>
            <consortium name="culmorum"/>
            <person name="King R."/>
        </authorList>
    </citation>
    <scope>NUCLEOTIDE SEQUENCE</scope>
</reference>
<accession>A0A9P0DR96</accession>
<keyword evidence="3" id="KW-0862">Zinc</keyword>
<dbReference type="GO" id="GO:0005737">
    <property type="term" value="C:cytoplasm"/>
    <property type="evidence" value="ECO:0007669"/>
    <property type="project" value="TreeGrafter"/>
</dbReference>
<evidence type="ECO:0000256" key="3">
    <source>
        <dbReference type="ARBA" id="ARBA00022833"/>
    </source>
</evidence>
<dbReference type="InterPro" id="IPR004162">
    <property type="entry name" value="SINA-like_animal"/>
</dbReference>
<dbReference type="Pfam" id="PF21361">
    <property type="entry name" value="Sina_ZnF"/>
    <property type="match status" value="1"/>
</dbReference>
<dbReference type="EMBL" id="OU896711">
    <property type="protein sequence ID" value="CAH1169622.1"/>
    <property type="molecule type" value="Genomic_DNA"/>
</dbReference>
<dbReference type="GO" id="GO:0031624">
    <property type="term" value="F:ubiquitin conjugating enzyme binding"/>
    <property type="evidence" value="ECO:0007669"/>
    <property type="project" value="TreeGrafter"/>
</dbReference>
<dbReference type="Proteomes" id="UP001153737">
    <property type="component" value="Chromosome 5"/>
</dbReference>
<gene>
    <name evidence="6" type="ORF">PHAECO_LOCUS9373</name>
</gene>
<evidence type="ECO:0000256" key="4">
    <source>
        <dbReference type="PROSITE-ProRule" id="PRU00455"/>
    </source>
</evidence>
<dbReference type="PANTHER" id="PTHR45877">
    <property type="entry name" value="E3 UBIQUITIN-PROTEIN LIGASE SIAH2"/>
    <property type="match status" value="1"/>
</dbReference>
<proteinExistence type="predicted"/>
<dbReference type="OrthoDB" id="6780401at2759"/>
<dbReference type="InterPro" id="IPR013010">
    <property type="entry name" value="Znf_SIAH"/>
</dbReference>
<evidence type="ECO:0000313" key="6">
    <source>
        <dbReference type="EMBL" id="CAH1169622.1"/>
    </source>
</evidence>
<dbReference type="Gene3D" id="3.30.40.10">
    <property type="entry name" value="Zinc/RING finger domain, C3HC4 (zinc finger)"/>
    <property type="match status" value="1"/>
</dbReference>